<organism evidence="3 4">
    <name type="scientific">Streptomyces tirandamycinicus</name>
    <dbReference type="NCBI Taxonomy" id="2174846"/>
    <lineage>
        <taxon>Bacteria</taxon>
        <taxon>Bacillati</taxon>
        <taxon>Actinomycetota</taxon>
        <taxon>Actinomycetes</taxon>
        <taxon>Kitasatosporales</taxon>
        <taxon>Streptomycetaceae</taxon>
        <taxon>Streptomyces</taxon>
    </lineage>
</organism>
<evidence type="ECO:0000313" key="4">
    <source>
        <dbReference type="Proteomes" id="UP000244900"/>
    </source>
</evidence>
<dbReference type="AlphaFoldDB" id="A0A2S1SR72"/>
<name>A0A2S1SR72_9ACTN</name>
<evidence type="ECO:0000313" key="3">
    <source>
        <dbReference type="EMBL" id="AWI28886.1"/>
    </source>
</evidence>
<keyword evidence="4" id="KW-1185">Reference proteome</keyword>
<feature type="compositionally biased region" description="Pro residues" evidence="1">
    <location>
        <begin position="46"/>
        <end position="56"/>
    </location>
</feature>
<feature type="signal peptide" evidence="2">
    <location>
        <begin position="1"/>
        <end position="18"/>
    </location>
</feature>
<dbReference type="EMBL" id="CP029188">
    <property type="protein sequence ID" value="AWI28886.1"/>
    <property type="molecule type" value="Genomic_DNA"/>
</dbReference>
<reference evidence="3 4" key="1">
    <citation type="submission" date="2018-05" db="EMBL/GenBank/DDBJ databases">
        <title>Complete genome sequence of sponge-derived Streptomyces sp. HNM0039.</title>
        <authorList>
            <person name="Huang X."/>
            <person name="Zhou S."/>
        </authorList>
    </citation>
    <scope>NUCLEOTIDE SEQUENCE [LARGE SCALE GENOMIC DNA]</scope>
    <source>
        <strain evidence="3 4">HNM0039</strain>
    </source>
</reference>
<sequence>MAGLLTSVLLLAVALAPAQIVDLFSGDPAESRPLAAETGRPEHAPPADPALPPTPDEPFRGSPAALWASGAAGITVPEAKATGWMSTAQVKHALEATRTFLVASNLDPGVLRGQRPDKAMSLINPHQEDVQAFLRTAFRTPGEDHDPLLLFSRFNTSQARPVGDVVKTRGRISYAAGERGALQVTADVTFVYPVTSAAGDGDDIVRTIVRREIAMSWDDPAKVITEPGTFSLSSYKLDMTNGGCGSPTGYFTPVFGAEQPPSAAGAAVDPYDRSAPIDQGGAGAGDGCRTATRS</sequence>
<dbReference type="Proteomes" id="UP000244900">
    <property type="component" value="Chromosome"/>
</dbReference>
<feature type="region of interest" description="Disordered" evidence="1">
    <location>
        <begin position="262"/>
        <end position="294"/>
    </location>
</feature>
<feature type="region of interest" description="Disordered" evidence="1">
    <location>
        <begin position="30"/>
        <end position="59"/>
    </location>
</feature>
<evidence type="ECO:0000256" key="1">
    <source>
        <dbReference type="SAM" id="MobiDB-lite"/>
    </source>
</evidence>
<keyword evidence="2" id="KW-0732">Signal</keyword>
<dbReference type="KEGG" id="stir:DDW44_08890"/>
<dbReference type="RefSeq" id="WP_108906088.1">
    <property type="nucleotide sequence ID" value="NZ_CP029188.1"/>
</dbReference>
<dbReference type="OrthoDB" id="3419910at2"/>
<feature type="chain" id="PRO_5015422703" evidence="2">
    <location>
        <begin position="19"/>
        <end position="294"/>
    </location>
</feature>
<accession>A0A2S1SR72</accession>
<protein>
    <submittedName>
        <fullName evidence="3">Uncharacterized protein</fullName>
    </submittedName>
</protein>
<proteinExistence type="predicted"/>
<evidence type="ECO:0000256" key="2">
    <source>
        <dbReference type="SAM" id="SignalP"/>
    </source>
</evidence>
<gene>
    <name evidence="3" type="ORF">DDW44_08890</name>
</gene>